<accession>A0A8J5S5U4</accession>
<evidence type="ECO:0000259" key="1">
    <source>
        <dbReference type="Pfam" id="PF13963"/>
    </source>
</evidence>
<feature type="domain" description="Transposase-associated" evidence="1">
    <location>
        <begin position="2"/>
        <end position="55"/>
    </location>
</feature>
<reference evidence="2" key="1">
    <citation type="journal article" date="2021" name="bioRxiv">
        <title>Whole Genome Assembly and Annotation of Northern Wild Rice, Zizania palustris L., Supports a Whole Genome Duplication in the Zizania Genus.</title>
        <authorList>
            <person name="Haas M."/>
            <person name="Kono T."/>
            <person name="Macchietto M."/>
            <person name="Millas R."/>
            <person name="McGilp L."/>
            <person name="Shao M."/>
            <person name="Duquette J."/>
            <person name="Hirsch C.N."/>
            <person name="Kimball J."/>
        </authorList>
    </citation>
    <scope>NUCLEOTIDE SEQUENCE</scope>
    <source>
        <tissue evidence="2">Fresh leaf tissue</tissue>
    </source>
</reference>
<evidence type="ECO:0000313" key="2">
    <source>
        <dbReference type="EMBL" id="KAG8069386.1"/>
    </source>
</evidence>
<keyword evidence="3" id="KW-1185">Reference proteome</keyword>
<sequence length="347" mass="39971">MFIEFAFSNAAKGSKILCPCKSCKNSCWRVSGVVREHLIYEGFMDGYLTWVNHGEQTSSCFTNSMQPERVEVENSPEEDDISGLLEDLAGGLNDMGDLDGNEGQHKEDIEAFYKLVENAGQELYPGCKKFSMLRFIVRLLHCKFVGGWSNKSFYMVLELLKDVLPQGSSLPKKFNASKTIMKGLGLGYTNIEACENDCILFRKEFEKENVCPKCNTSRWKSENRSPNGKHVHRVPNKVLCYFPIKKRLQRYFMCSKIVADTRGHDEERTKDGLLRHPADAPFWKDFDSKYLVFASNSRNIRLSVASDGYNPFRTMRSTYSIWPIILIRYNLPPWKCMKQENFILSLY</sequence>
<proteinExistence type="predicted"/>
<protein>
    <recommendedName>
        <fullName evidence="1">Transposase-associated domain-containing protein</fullName>
    </recommendedName>
</protein>
<dbReference type="AlphaFoldDB" id="A0A8J5S5U4"/>
<dbReference type="EMBL" id="JAAALK010000284">
    <property type="protein sequence ID" value="KAG8069386.1"/>
    <property type="molecule type" value="Genomic_DNA"/>
</dbReference>
<name>A0A8J5S5U4_ZIZPA</name>
<dbReference type="OrthoDB" id="629391at2759"/>
<evidence type="ECO:0000313" key="3">
    <source>
        <dbReference type="Proteomes" id="UP000729402"/>
    </source>
</evidence>
<reference evidence="2" key="2">
    <citation type="submission" date="2021-02" db="EMBL/GenBank/DDBJ databases">
        <authorList>
            <person name="Kimball J.A."/>
            <person name="Haas M.W."/>
            <person name="Macchietto M."/>
            <person name="Kono T."/>
            <person name="Duquette J."/>
            <person name="Shao M."/>
        </authorList>
    </citation>
    <scope>NUCLEOTIDE SEQUENCE</scope>
    <source>
        <tissue evidence="2">Fresh leaf tissue</tissue>
    </source>
</reference>
<dbReference type="PANTHER" id="PTHR10775">
    <property type="entry name" value="OS08G0208400 PROTEIN"/>
    <property type="match status" value="1"/>
</dbReference>
<dbReference type="InterPro" id="IPR004242">
    <property type="entry name" value="Transposase_21"/>
</dbReference>
<organism evidence="2 3">
    <name type="scientific">Zizania palustris</name>
    <name type="common">Northern wild rice</name>
    <dbReference type="NCBI Taxonomy" id="103762"/>
    <lineage>
        <taxon>Eukaryota</taxon>
        <taxon>Viridiplantae</taxon>
        <taxon>Streptophyta</taxon>
        <taxon>Embryophyta</taxon>
        <taxon>Tracheophyta</taxon>
        <taxon>Spermatophyta</taxon>
        <taxon>Magnoliopsida</taxon>
        <taxon>Liliopsida</taxon>
        <taxon>Poales</taxon>
        <taxon>Poaceae</taxon>
        <taxon>BOP clade</taxon>
        <taxon>Oryzoideae</taxon>
        <taxon>Oryzeae</taxon>
        <taxon>Zizaniinae</taxon>
        <taxon>Zizania</taxon>
    </lineage>
</organism>
<dbReference type="Pfam" id="PF02992">
    <property type="entry name" value="Transposase_21"/>
    <property type="match status" value="1"/>
</dbReference>
<dbReference type="PANTHER" id="PTHR10775:SF182">
    <property type="entry name" value="TRANSPOSON, EN_SPM-LIKE, TRANSPOSASE-ASSOCIATED DOMAIN PROTEIN-RELATED"/>
    <property type="match status" value="1"/>
</dbReference>
<dbReference type="Pfam" id="PF13963">
    <property type="entry name" value="Transpos_assoc"/>
    <property type="match status" value="1"/>
</dbReference>
<dbReference type="InterPro" id="IPR029480">
    <property type="entry name" value="Transpos_assoc"/>
</dbReference>
<comment type="caution">
    <text evidence="2">The sequence shown here is derived from an EMBL/GenBank/DDBJ whole genome shotgun (WGS) entry which is preliminary data.</text>
</comment>
<dbReference type="Proteomes" id="UP000729402">
    <property type="component" value="Unassembled WGS sequence"/>
</dbReference>
<gene>
    <name evidence="2" type="ORF">GUJ93_ZPchr0005g16246</name>
</gene>